<dbReference type="EMBL" id="JAACJN010000192">
    <property type="protein sequence ID" value="KAF5363012.1"/>
    <property type="molecule type" value="Genomic_DNA"/>
</dbReference>
<dbReference type="AlphaFoldDB" id="A0A8H5GDN3"/>
<feature type="region of interest" description="Disordered" evidence="1">
    <location>
        <begin position="1051"/>
        <end position="1087"/>
    </location>
</feature>
<organism evidence="2 3">
    <name type="scientific">Collybiopsis confluens</name>
    <dbReference type="NCBI Taxonomy" id="2823264"/>
    <lineage>
        <taxon>Eukaryota</taxon>
        <taxon>Fungi</taxon>
        <taxon>Dikarya</taxon>
        <taxon>Basidiomycota</taxon>
        <taxon>Agaricomycotina</taxon>
        <taxon>Agaricomycetes</taxon>
        <taxon>Agaricomycetidae</taxon>
        <taxon>Agaricales</taxon>
        <taxon>Marasmiineae</taxon>
        <taxon>Omphalotaceae</taxon>
        <taxon>Collybiopsis</taxon>
    </lineage>
</organism>
<dbReference type="Proteomes" id="UP000518752">
    <property type="component" value="Unassembled WGS sequence"/>
</dbReference>
<accession>A0A8H5GDN3</accession>
<proteinExistence type="predicted"/>
<gene>
    <name evidence="2" type="ORF">D9757_013376</name>
</gene>
<reference evidence="2 3" key="1">
    <citation type="journal article" date="2020" name="ISME J.">
        <title>Uncovering the hidden diversity of litter-decomposition mechanisms in mushroom-forming fungi.</title>
        <authorList>
            <person name="Floudas D."/>
            <person name="Bentzer J."/>
            <person name="Ahren D."/>
            <person name="Johansson T."/>
            <person name="Persson P."/>
            <person name="Tunlid A."/>
        </authorList>
    </citation>
    <scope>NUCLEOTIDE SEQUENCE [LARGE SCALE GENOMIC DNA]</scope>
    <source>
        <strain evidence="2 3">CBS 406.79</strain>
    </source>
</reference>
<evidence type="ECO:0000256" key="1">
    <source>
        <dbReference type="SAM" id="MobiDB-lite"/>
    </source>
</evidence>
<feature type="compositionally biased region" description="Basic and acidic residues" evidence="1">
    <location>
        <begin position="1077"/>
        <end position="1087"/>
    </location>
</feature>
<evidence type="ECO:0000313" key="2">
    <source>
        <dbReference type="EMBL" id="KAF5363012.1"/>
    </source>
</evidence>
<name>A0A8H5GDN3_9AGAR</name>
<keyword evidence="3" id="KW-1185">Reference proteome</keyword>
<dbReference type="OrthoDB" id="5429442at2759"/>
<protein>
    <submittedName>
        <fullName evidence="2">Uncharacterized protein</fullName>
    </submittedName>
</protein>
<comment type="caution">
    <text evidence="2">The sequence shown here is derived from an EMBL/GenBank/DDBJ whole genome shotgun (WGS) entry which is preliminary data.</text>
</comment>
<sequence>MCHGNLAQASANFINAQLSALWENSKACKDKESGTEDFADVVFKRGVALREFYGPQDEESNLPSFHVIFQAPSVEFLCSHELILYLKIEQGERGHYQTNNSNLKNTTVAARLSYHFDDVSTTLDGRNCAISILSIDSASATLIPERCTPPEGKTHNLDSLFSLLKNHYLPTLVDAGHVNLFNLPPSYTGRRDIDHGIALTHITSRPLVFDIHVEQLNEIFDHHWLQAISNHDSHKQGSIPLRDIYLAQYKASWFDGGLWANYQFSPLKIQALCDTEVVLFFKANIQVFGDEAEKEPEAELKDWEIAVIFQVIHQNNRILLDRFHPPRIASNLCTLHCEPNDEEFRDEFKTSILHEYIELFFEFGHYQLYPEYHQPSGPIPVIDDHSHGHIPTEPGPKPTPGTWPYPRPPLPVGPYHPGWKDDGFSIEWPSLWDSFVSETSLHGHHQLLSVTQAGINAYFFTLWKNAKSETHKQLLILTRFDSRAYSAGGAVAHLPHFSCELGAPQVELITHAGSKSIIMYFYVQNISFELSSTVHQFKDWVLAFQFDLKLISGDKPNEYKLIFDTSTADLLHHRSSFGSLIETKEASIIRSVYGSLSTNFIERYIHAFADAGQHVLYTIPIDRHVHGVADITFSIVPFSLSSFNGHIFQGLWGKSHHIVERNMIIFYTVPSGTKSPIPPPPGPFGHPSPHPPHGTLLLSRDRFLGTYILKPLAQINARTTILCSFKGVERDNWHVSLETWDKQRLHDDCEWELVENRGGSLQYQWENSEEWQYDAHGRGIAAGTYTVNVKTQNRLSIPTTNHLGLLVMQLEGESSVLMQYEFEHERHWYGEVKATWKVPIQLVSEPGSGLAIKSDKQIRVSFEKNSQDHPEKAFDVGKAALERVDERFRAAFSSSVNIAEIISGVNENFSGIYQGLSLPHSDLVLTNPIFTDNGDLLLHLDVKTPDRENGGRDTPLSPRNGAYRRRSGKLGTVYSNCAGLDLTWNTDPLSIGGFLSPLMSPLPELTSAPVGPAKAASIVTAFATPRSGVVVESTVTPASFFTPKLGTVGKDSTTGSLVTPKNGVVVEDTNGHSNGLDLKKDEKAPSN</sequence>
<evidence type="ECO:0000313" key="3">
    <source>
        <dbReference type="Proteomes" id="UP000518752"/>
    </source>
</evidence>